<dbReference type="OrthoDB" id="9763467at2"/>
<evidence type="ECO:0000313" key="8">
    <source>
        <dbReference type="EMBL" id="EIT68237.1"/>
    </source>
</evidence>
<keyword evidence="3 5" id="KW-0227">DNA damage</keyword>
<dbReference type="InterPro" id="IPR014790">
    <property type="entry name" value="MutL_C"/>
</dbReference>
<feature type="domain" description="MutL C-terminal dimerisation" evidence="6">
    <location>
        <begin position="429"/>
        <end position="571"/>
    </location>
</feature>
<evidence type="ECO:0000259" key="7">
    <source>
        <dbReference type="SMART" id="SM01340"/>
    </source>
</evidence>
<evidence type="ECO:0000256" key="4">
    <source>
        <dbReference type="ARBA" id="ARBA00023204"/>
    </source>
</evidence>
<accession>I7Z991</accession>
<dbReference type="NCBIfam" id="TIGR00585">
    <property type="entry name" value="mutl"/>
    <property type="match status" value="1"/>
</dbReference>
<dbReference type="PROSITE" id="PS00058">
    <property type="entry name" value="DNA_MISMATCH_REPAIR_1"/>
    <property type="match status" value="1"/>
</dbReference>
<evidence type="ECO:0000256" key="2">
    <source>
        <dbReference type="ARBA" id="ARBA00021975"/>
    </source>
</evidence>
<evidence type="ECO:0000256" key="5">
    <source>
        <dbReference type="HAMAP-Rule" id="MF_00149"/>
    </source>
</evidence>
<dbReference type="NCBIfam" id="NF000949">
    <property type="entry name" value="PRK00095.1-2"/>
    <property type="match status" value="1"/>
</dbReference>
<dbReference type="InterPro" id="IPR020568">
    <property type="entry name" value="Ribosomal_Su5_D2-typ_SF"/>
</dbReference>
<dbReference type="GO" id="GO:0016887">
    <property type="term" value="F:ATP hydrolysis activity"/>
    <property type="evidence" value="ECO:0007669"/>
    <property type="project" value="InterPro"/>
</dbReference>
<evidence type="ECO:0000313" key="9">
    <source>
        <dbReference type="Proteomes" id="UP000003704"/>
    </source>
</evidence>
<dbReference type="CDD" id="cd16926">
    <property type="entry name" value="HATPase_MutL-MLH-PMS-like"/>
    <property type="match status" value="1"/>
</dbReference>
<dbReference type="Pfam" id="PF13589">
    <property type="entry name" value="HATPase_c_3"/>
    <property type="match status" value="1"/>
</dbReference>
<dbReference type="Gene3D" id="3.30.1540.20">
    <property type="entry name" value="MutL, C-terminal domain, dimerisation subdomain"/>
    <property type="match status" value="1"/>
</dbReference>
<dbReference type="SUPFAM" id="SSF55874">
    <property type="entry name" value="ATPase domain of HSP90 chaperone/DNA topoisomerase II/histidine kinase"/>
    <property type="match status" value="1"/>
</dbReference>
<dbReference type="PANTHER" id="PTHR10073">
    <property type="entry name" value="DNA MISMATCH REPAIR PROTEIN MLH, PMS, MUTL"/>
    <property type="match status" value="1"/>
</dbReference>
<feature type="domain" description="DNA mismatch repair protein S5" evidence="7">
    <location>
        <begin position="215"/>
        <end position="333"/>
    </location>
</feature>
<dbReference type="PATRIC" id="fig|1172194.4.peg.4532"/>
<dbReference type="InterPro" id="IPR042120">
    <property type="entry name" value="MutL_C_dimsub"/>
</dbReference>
<comment type="function">
    <text evidence="5">This protein is involved in the repair of mismatches in DNA. It is required for dam-dependent methyl-directed DNA mismatch repair. May act as a 'molecular matchmaker', a protein that promotes the formation of a stable complex between two or more DNA-binding proteins in an ATP-dependent manner without itself being part of a final effector complex.</text>
</comment>
<dbReference type="InterPro" id="IPR020667">
    <property type="entry name" value="DNA_mismatch_repair_MutL"/>
</dbReference>
<dbReference type="SMART" id="SM01340">
    <property type="entry name" value="DNA_mis_repair"/>
    <property type="match status" value="1"/>
</dbReference>
<dbReference type="Pfam" id="PF08676">
    <property type="entry name" value="MutL_C"/>
    <property type="match status" value="1"/>
</dbReference>
<evidence type="ECO:0000259" key="6">
    <source>
        <dbReference type="SMART" id="SM00853"/>
    </source>
</evidence>
<dbReference type="GO" id="GO:0030983">
    <property type="term" value="F:mismatched DNA binding"/>
    <property type="evidence" value="ECO:0007669"/>
    <property type="project" value="InterPro"/>
</dbReference>
<dbReference type="Proteomes" id="UP000003704">
    <property type="component" value="Unassembled WGS sequence"/>
</dbReference>
<dbReference type="GO" id="GO:0140664">
    <property type="term" value="F:ATP-dependent DNA damage sensor activity"/>
    <property type="evidence" value="ECO:0007669"/>
    <property type="project" value="InterPro"/>
</dbReference>
<dbReference type="STRING" id="1172194.WQQ_46720"/>
<keyword evidence="4 5" id="KW-0234">DNA repair</keyword>
<evidence type="ECO:0000256" key="1">
    <source>
        <dbReference type="ARBA" id="ARBA00006082"/>
    </source>
</evidence>
<dbReference type="Gene3D" id="3.30.565.10">
    <property type="entry name" value="Histidine kinase-like ATPase, C-terminal domain"/>
    <property type="match status" value="1"/>
</dbReference>
<name>I7Z991_9GAMM</name>
<dbReference type="InterPro" id="IPR014721">
    <property type="entry name" value="Ribsml_uS5_D2-typ_fold_subgr"/>
</dbReference>
<dbReference type="PANTHER" id="PTHR10073:SF12">
    <property type="entry name" value="DNA MISMATCH REPAIR PROTEIN MLH1"/>
    <property type="match status" value="1"/>
</dbReference>
<dbReference type="SMART" id="SM00853">
    <property type="entry name" value="MutL_C"/>
    <property type="match status" value="1"/>
</dbReference>
<protein>
    <recommendedName>
        <fullName evidence="2 5">DNA mismatch repair protein MutL</fullName>
    </recommendedName>
</protein>
<reference evidence="8 9" key="1">
    <citation type="journal article" date="2012" name="J. Bacteriol.">
        <title>Genome Sequence of n-Alkane-Degrading Hydrocarboniphaga effusa Strain AP103T (ATCC BAA-332T).</title>
        <authorList>
            <person name="Chang H.K."/>
            <person name="Zylstra G.J."/>
            <person name="Chae J.C."/>
        </authorList>
    </citation>
    <scope>NUCLEOTIDE SEQUENCE [LARGE SCALE GENOMIC DNA]</scope>
    <source>
        <strain evidence="8 9">AP103</strain>
    </source>
</reference>
<dbReference type="SUPFAM" id="SSF118116">
    <property type="entry name" value="DNA mismatch repair protein MutL"/>
    <property type="match status" value="1"/>
</dbReference>
<dbReference type="InterPro" id="IPR037198">
    <property type="entry name" value="MutL_C_sf"/>
</dbReference>
<dbReference type="Gene3D" id="3.30.230.10">
    <property type="match status" value="1"/>
</dbReference>
<dbReference type="FunFam" id="3.30.565.10:FF:000003">
    <property type="entry name" value="DNA mismatch repair endonuclease MutL"/>
    <property type="match status" value="1"/>
</dbReference>
<gene>
    <name evidence="5" type="primary">mutL</name>
    <name evidence="8" type="ORF">WQQ_46720</name>
</gene>
<dbReference type="InterPro" id="IPR042121">
    <property type="entry name" value="MutL_C_regsub"/>
</dbReference>
<dbReference type="InterPro" id="IPR038973">
    <property type="entry name" value="MutL/Mlh/Pms-like"/>
</dbReference>
<dbReference type="HAMAP" id="MF_00149">
    <property type="entry name" value="DNA_mis_repair"/>
    <property type="match status" value="1"/>
</dbReference>
<dbReference type="Gene3D" id="3.30.1370.100">
    <property type="entry name" value="MutL, C-terminal domain, regulatory subdomain"/>
    <property type="match status" value="1"/>
</dbReference>
<dbReference type="GO" id="GO:0006298">
    <property type="term" value="P:mismatch repair"/>
    <property type="evidence" value="ECO:0007669"/>
    <property type="project" value="UniProtKB-UniRule"/>
</dbReference>
<organism evidence="8 9">
    <name type="scientific">Hydrocarboniphaga effusa AP103</name>
    <dbReference type="NCBI Taxonomy" id="1172194"/>
    <lineage>
        <taxon>Bacteria</taxon>
        <taxon>Pseudomonadati</taxon>
        <taxon>Pseudomonadota</taxon>
        <taxon>Gammaproteobacteria</taxon>
        <taxon>Nevskiales</taxon>
        <taxon>Nevskiaceae</taxon>
        <taxon>Hydrocarboniphaga</taxon>
    </lineage>
</organism>
<dbReference type="InterPro" id="IPR036890">
    <property type="entry name" value="HATPase_C_sf"/>
</dbReference>
<dbReference type="SUPFAM" id="SSF54211">
    <property type="entry name" value="Ribosomal protein S5 domain 2-like"/>
    <property type="match status" value="1"/>
</dbReference>
<sequence>MPAVSIRVLSDVLVNQIKAGEVIERPAAVVKELVENSLDAGARRVEVDVEQGGLGLLRIRDDGHGIARDELILALERHATSKIGSLDDLEAVGSLGFRGEALASVLSVSRLSLASRQADAEHGWMLAGEGVLANREPQPSAQQQGTCIEVRDLFFNTPARRKFLKAEATEFRHIDLALRRLALARFDVAFSWKHNGRRVAELRPCLSEAGFEDRVREVCGDEFTDNALFLDETRLGTRLWGWVALPTFSRPLPDLQYLYVNGRAVRDRLLGGALRRAFADVLHSTRYPAFVLNIEIDPRGVDVNVHPQKTEVRFRDSARVHDLLFGAVHQALRKVRPDPEQHHRVAMAEPSASAVSQRPELQTQTRMAYEPRSAPASWAVQERSVESTGWPLIKSPEPQIRTEPQTAVQAIAAELRTPAPPPEQPLGQALAQLHGIFILAQNEHGLVIVDAHAAHERVLYEKLKVQLAQGALPSQQLLVPVVLQMPEDQADRIEERREGLSRFGLVVDRVSPTSVALRAVPPLLASGDLEALLRDLVDDEAQGHVEEVLNAQERVMADMACKAAIKAHRVLTLPEMNALLRDMERTEFASQCNHGRPTWVQLGSQELDRLFLRGR</sequence>
<dbReference type="InterPro" id="IPR013507">
    <property type="entry name" value="DNA_mismatch_S5_2-like"/>
</dbReference>
<dbReference type="GO" id="GO:0005524">
    <property type="term" value="F:ATP binding"/>
    <property type="evidence" value="ECO:0007669"/>
    <property type="project" value="InterPro"/>
</dbReference>
<dbReference type="InterPro" id="IPR002099">
    <property type="entry name" value="MutL/Mlh/PMS"/>
</dbReference>
<proteinExistence type="inferred from homology"/>
<keyword evidence="9" id="KW-1185">Reference proteome</keyword>
<comment type="caution">
    <text evidence="8">The sequence shown here is derived from an EMBL/GenBank/DDBJ whole genome shotgun (WGS) entry which is preliminary data.</text>
</comment>
<dbReference type="GO" id="GO:0032300">
    <property type="term" value="C:mismatch repair complex"/>
    <property type="evidence" value="ECO:0007669"/>
    <property type="project" value="InterPro"/>
</dbReference>
<comment type="similarity">
    <text evidence="1 5">Belongs to the DNA mismatch repair MutL/HexB family.</text>
</comment>
<evidence type="ECO:0000256" key="3">
    <source>
        <dbReference type="ARBA" id="ARBA00022763"/>
    </source>
</evidence>
<dbReference type="InterPro" id="IPR014762">
    <property type="entry name" value="DNA_mismatch_repair_CS"/>
</dbReference>
<dbReference type="AlphaFoldDB" id="I7Z991"/>
<dbReference type="Pfam" id="PF01119">
    <property type="entry name" value="DNA_mis_repair"/>
    <property type="match status" value="1"/>
</dbReference>
<dbReference type="CDD" id="cd03482">
    <property type="entry name" value="MutL_Trans_MutL"/>
    <property type="match status" value="1"/>
</dbReference>
<dbReference type="EMBL" id="AKGD01000004">
    <property type="protein sequence ID" value="EIT68237.1"/>
    <property type="molecule type" value="Genomic_DNA"/>
</dbReference>